<feature type="transmembrane region" description="Helical" evidence="1">
    <location>
        <begin position="61"/>
        <end position="83"/>
    </location>
</feature>
<evidence type="ECO:0000313" key="3">
    <source>
        <dbReference type="Proteomes" id="UP000249260"/>
    </source>
</evidence>
<name>A0A328TZX9_9BACL</name>
<feature type="transmembrane region" description="Helical" evidence="1">
    <location>
        <begin position="116"/>
        <end position="134"/>
    </location>
</feature>
<keyword evidence="1" id="KW-1133">Transmembrane helix</keyword>
<dbReference type="RefSeq" id="WP_112882341.1">
    <property type="nucleotide sequence ID" value="NZ_QLUW01000002.1"/>
</dbReference>
<keyword evidence="1" id="KW-0472">Membrane</keyword>
<accession>A0A328TZX9</accession>
<proteinExistence type="predicted"/>
<sequence length="146" mass="15196">MAVESKMTRNSAKQWIGQPVYIELKDGRSYVGWVTDAKSGQLILSGQRSPRKTKMISTKRAGKATVSSFIPGMLGLIGGGSMFGGGMIPGVGGVGGGSTEGGIGGGFGDFGGLENIMGIMGKAFPMIKMGYGMIKSMMPIMKMFNV</sequence>
<dbReference type="AlphaFoldDB" id="A0A328TZX9"/>
<comment type="caution">
    <text evidence="2">The sequence shown here is derived from an EMBL/GenBank/DDBJ whole genome shotgun (WGS) entry which is preliminary data.</text>
</comment>
<reference evidence="2 3" key="1">
    <citation type="submission" date="2018-06" db="EMBL/GenBank/DDBJ databases">
        <title>Paenibacillus montanisoli sp. nov., isolated from mountain area soil.</title>
        <authorList>
            <person name="Wu M."/>
        </authorList>
    </citation>
    <scope>NUCLEOTIDE SEQUENCE [LARGE SCALE GENOMIC DNA]</scope>
    <source>
        <strain evidence="2 3">RA17</strain>
    </source>
</reference>
<dbReference type="Proteomes" id="UP000249260">
    <property type="component" value="Unassembled WGS sequence"/>
</dbReference>
<protein>
    <submittedName>
        <fullName evidence="2">Uncharacterized protein</fullName>
    </submittedName>
</protein>
<dbReference type="OrthoDB" id="2663237at2"/>
<organism evidence="2 3">
    <name type="scientific">Paenibacillus montanisoli</name>
    <dbReference type="NCBI Taxonomy" id="2081970"/>
    <lineage>
        <taxon>Bacteria</taxon>
        <taxon>Bacillati</taxon>
        <taxon>Bacillota</taxon>
        <taxon>Bacilli</taxon>
        <taxon>Bacillales</taxon>
        <taxon>Paenibacillaceae</taxon>
        <taxon>Paenibacillus</taxon>
    </lineage>
</organism>
<keyword evidence="1" id="KW-0812">Transmembrane</keyword>
<evidence type="ECO:0000313" key="2">
    <source>
        <dbReference type="EMBL" id="RAP76117.1"/>
    </source>
</evidence>
<keyword evidence="3" id="KW-1185">Reference proteome</keyword>
<gene>
    <name evidence="2" type="ORF">DL346_11915</name>
</gene>
<dbReference type="EMBL" id="QLUW01000002">
    <property type="protein sequence ID" value="RAP76117.1"/>
    <property type="molecule type" value="Genomic_DNA"/>
</dbReference>
<evidence type="ECO:0000256" key="1">
    <source>
        <dbReference type="SAM" id="Phobius"/>
    </source>
</evidence>